<accession>A0A2M3ZC96</accession>
<evidence type="ECO:0000256" key="3">
    <source>
        <dbReference type="ARBA" id="ARBA00039441"/>
    </source>
</evidence>
<dbReference type="PROSITE" id="PS00745">
    <property type="entry name" value="RF_PROK_I"/>
    <property type="match status" value="1"/>
</dbReference>
<proteinExistence type="inferred from homology"/>
<dbReference type="InterPro" id="IPR000352">
    <property type="entry name" value="Pep_chain_release_fac_I"/>
</dbReference>
<evidence type="ECO:0000313" key="7">
    <source>
        <dbReference type="EMBL" id="MBW26186.1"/>
    </source>
</evidence>
<protein>
    <recommendedName>
        <fullName evidence="3">Large ribosomal subunit protein mL62</fullName>
        <ecNumber evidence="1">3.1.1.29</ecNumber>
    </recommendedName>
    <alternativeName>
        <fullName evidence="4">Peptidyl-tRNA hydrolase ICT1, mitochondrial</fullName>
    </alternativeName>
</protein>
<evidence type="ECO:0000256" key="1">
    <source>
        <dbReference type="ARBA" id="ARBA00013260"/>
    </source>
</evidence>
<dbReference type="GO" id="GO:0004045">
    <property type="term" value="F:peptidyl-tRNA hydrolase activity"/>
    <property type="evidence" value="ECO:0007669"/>
    <property type="project" value="UniProtKB-EC"/>
</dbReference>
<dbReference type="EC" id="3.1.1.29" evidence="1"/>
<dbReference type="Pfam" id="PF00472">
    <property type="entry name" value="RF-1"/>
    <property type="match status" value="1"/>
</dbReference>
<keyword evidence="7" id="KW-0378">Hydrolase</keyword>
<organism evidence="7">
    <name type="scientific">Anopheles braziliensis</name>
    <dbReference type="NCBI Taxonomy" id="58242"/>
    <lineage>
        <taxon>Eukaryota</taxon>
        <taxon>Metazoa</taxon>
        <taxon>Ecdysozoa</taxon>
        <taxon>Arthropoda</taxon>
        <taxon>Hexapoda</taxon>
        <taxon>Insecta</taxon>
        <taxon>Pterygota</taxon>
        <taxon>Neoptera</taxon>
        <taxon>Endopterygota</taxon>
        <taxon>Diptera</taxon>
        <taxon>Nematocera</taxon>
        <taxon>Culicoidea</taxon>
        <taxon>Culicidae</taxon>
        <taxon>Anophelinae</taxon>
        <taxon>Anopheles</taxon>
    </lineage>
</organism>
<evidence type="ECO:0000256" key="2">
    <source>
        <dbReference type="ARBA" id="ARBA00038225"/>
    </source>
</evidence>
<dbReference type="PANTHER" id="PTHR11075:SF54">
    <property type="entry name" value="LARGE RIBOSOMAL SUBUNIT PROTEIN ML62"/>
    <property type="match status" value="1"/>
</dbReference>
<reference evidence="7" key="1">
    <citation type="submission" date="2018-01" db="EMBL/GenBank/DDBJ databases">
        <title>An insight into the sialome of Amazonian anophelines.</title>
        <authorList>
            <person name="Ribeiro J.M."/>
            <person name="Scarpassa V."/>
            <person name="Calvo E."/>
        </authorList>
    </citation>
    <scope>NUCLEOTIDE SEQUENCE</scope>
    <source>
        <tissue evidence="7">Salivary glands</tissue>
    </source>
</reference>
<dbReference type="GO" id="GO:0016150">
    <property type="term" value="F:translation release factor activity, codon nonspecific"/>
    <property type="evidence" value="ECO:0007669"/>
    <property type="project" value="TreeGrafter"/>
</dbReference>
<sequence length="196" mass="22349">MNKIVTTLLRRAPVGRWTTNSHAYSYRSDLALETVYPNSNLRLYTPPPPAAKPDGSFNGYIPMNQLDITYSRSSGPGGQNVNTVSTKVDIRFHLESATWLPEATRKRLAELQKGRITKDGFLVIRSELTRSQQMNTADAMERLRSFIRQAEQPLSAEPSPETEEMLRRRHEKATRERLAIKRNRSNTKAQRQAPLV</sequence>
<dbReference type="Gene3D" id="3.30.160.20">
    <property type="match status" value="1"/>
</dbReference>
<dbReference type="SUPFAM" id="SSF110916">
    <property type="entry name" value="Peptidyl-tRNA hydrolase domain-like"/>
    <property type="match status" value="1"/>
</dbReference>
<evidence type="ECO:0000256" key="5">
    <source>
        <dbReference type="SAM" id="MobiDB-lite"/>
    </source>
</evidence>
<dbReference type="AlphaFoldDB" id="A0A2M3ZC96"/>
<feature type="region of interest" description="Disordered" evidence="5">
    <location>
        <begin position="152"/>
        <end position="196"/>
    </location>
</feature>
<evidence type="ECO:0000256" key="4">
    <source>
        <dbReference type="ARBA" id="ARBA00041531"/>
    </source>
</evidence>
<evidence type="ECO:0000259" key="6">
    <source>
        <dbReference type="PROSITE" id="PS00745"/>
    </source>
</evidence>
<feature type="domain" description="Prokaryotic-type class I peptide chain release factors" evidence="6">
    <location>
        <begin position="72"/>
        <end position="88"/>
    </location>
</feature>
<dbReference type="FunFam" id="3.30.160.20:FF:000046">
    <property type="entry name" value="Peptidyl-tRNA hydrolase ICT1"/>
    <property type="match status" value="1"/>
</dbReference>
<dbReference type="GO" id="GO:0005762">
    <property type="term" value="C:mitochondrial large ribosomal subunit"/>
    <property type="evidence" value="ECO:0007669"/>
    <property type="project" value="TreeGrafter"/>
</dbReference>
<comment type="similarity">
    <text evidence="2">Belongs to the prokaryotic/mitochondrial release factor family. Mitochondrion-specific ribosomal protein mL62 subfamily.</text>
</comment>
<name>A0A2M3ZC96_9DIPT</name>
<dbReference type="NCBIfam" id="NF006718">
    <property type="entry name" value="PRK09256.1"/>
    <property type="match status" value="1"/>
</dbReference>
<dbReference type="GO" id="GO:0070126">
    <property type="term" value="P:mitochondrial translational termination"/>
    <property type="evidence" value="ECO:0007669"/>
    <property type="project" value="TreeGrafter"/>
</dbReference>
<dbReference type="InterPro" id="IPR052104">
    <property type="entry name" value="Mito_Release_Factor_mL62"/>
</dbReference>
<dbReference type="PANTHER" id="PTHR11075">
    <property type="entry name" value="PEPTIDE CHAIN RELEASE FACTOR"/>
    <property type="match status" value="1"/>
</dbReference>
<dbReference type="EMBL" id="GGFM01005435">
    <property type="protein sequence ID" value="MBW26186.1"/>
    <property type="molecule type" value="Transcribed_RNA"/>
</dbReference>